<accession>A0A9W5VN70</accession>
<dbReference type="AlphaFoldDB" id="A0A9W5VN70"/>
<dbReference type="EMBL" id="AHEF01000028">
    <property type="protein sequence ID" value="EOP94117.1"/>
    <property type="molecule type" value="Genomic_DNA"/>
</dbReference>
<protein>
    <submittedName>
        <fullName evidence="2">Uncharacterized protein</fullName>
    </submittedName>
</protein>
<feature type="region of interest" description="Disordered" evidence="1">
    <location>
        <begin position="105"/>
        <end position="127"/>
    </location>
</feature>
<proteinExistence type="predicted"/>
<organism evidence="2 3">
    <name type="scientific">Bacillus cereus HuB4-4</name>
    <dbReference type="NCBI Taxonomy" id="1053211"/>
    <lineage>
        <taxon>Bacteria</taxon>
        <taxon>Bacillati</taxon>
        <taxon>Bacillota</taxon>
        <taxon>Bacilli</taxon>
        <taxon>Bacillales</taxon>
        <taxon>Bacillaceae</taxon>
        <taxon>Bacillus</taxon>
        <taxon>Bacillus cereus group</taxon>
    </lineage>
</organism>
<gene>
    <name evidence="2" type="ORF">IGM_01273</name>
</gene>
<evidence type="ECO:0000313" key="3">
    <source>
        <dbReference type="Proteomes" id="UP000014009"/>
    </source>
</evidence>
<dbReference type="Proteomes" id="UP000014009">
    <property type="component" value="Unassembled WGS sequence"/>
</dbReference>
<evidence type="ECO:0000313" key="2">
    <source>
        <dbReference type="EMBL" id="EOP94117.1"/>
    </source>
</evidence>
<reference evidence="2 3" key="1">
    <citation type="submission" date="2012-12" db="EMBL/GenBank/DDBJ databases">
        <title>The Genome Sequence of Bacillus cereus HuB4-4.</title>
        <authorList>
            <consortium name="The Broad Institute Genome Sequencing Platform"/>
            <consortium name="The Broad Institute Genome Sequencing Center for Infectious Disease"/>
            <person name="Feldgarden M."/>
            <person name="Van der Auwera G.A."/>
            <person name="Mahillon J."/>
            <person name="Duprez V."/>
            <person name="Timmery S."/>
            <person name="Mattelet C."/>
            <person name="Dierick K."/>
            <person name="Sun M."/>
            <person name="Yu Z."/>
            <person name="Zhu L."/>
            <person name="Hu X."/>
            <person name="Shank E.B."/>
            <person name="Swiecicka I."/>
            <person name="Hansen B.M."/>
            <person name="Andrup L."/>
            <person name="Walker B."/>
            <person name="Young S.K."/>
            <person name="Zeng Q."/>
            <person name="Gargeya S."/>
            <person name="Fitzgerald M."/>
            <person name="Haas B."/>
            <person name="Abouelleil A."/>
            <person name="Alvarado L."/>
            <person name="Arachchi H.M."/>
            <person name="Berlin A.M."/>
            <person name="Chapman S.B."/>
            <person name="Dewar J."/>
            <person name="Goldberg J."/>
            <person name="Griggs A."/>
            <person name="Gujja S."/>
            <person name="Hansen M."/>
            <person name="Howarth C."/>
            <person name="Imamovic A."/>
            <person name="Larimer J."/>
            <person name="McCowan C."/>
            <person name="Murphy C."/>
            <person name="Neiman D."/>
            <person name="Pearson M."/>
            <person name="Priest M."/>
            <person name="Roberts A."/>
            <person name="Saif S."/>
            <person name="Shea T."/>
            <person name="Sisk P."/>
            <person name="Sykes S."/>
            <person name="Wortman J."/>
            <person name="Nusbaum C."/>
            <person name="Birren B."/>
        </authorList>
    </citation>
    <scope>NUCLEOTIDE SEQUENCE [LARGE SCALE GENOMIC DNA]</scope>
    <source>
        <strain evidence="2 3">HuB4-4</strain>
    </source>
</reference>
<evidence type="ECO:0000256" key="1">
    <source>
        <dbReference type="SAM" id="MobiDB-lite"/>
    </source>
</evidence>
<dbReference type="RefSeq" id="WP_016097938.1">
    <property type="nucleotide sequence ID" value="NZ_KB976537.1"/>
</dbReference>
<name>A0A9W5VN70_BACCE</name>
<sequence length="127" mass="14268">MNQNVPVAPPQPGDVTPFMGYLVDLERTDNGVFVNIPINILDNAGLTNGKNTVEVWREMDGTVKFRIATRCEIETCKRGSRLYELDMGFAKKNICLECYASLTGEYPPQEPPTPTNENNTQTEQEQQ</sequence>
<comment type="caution">
    <text evidence="2">The sequence shown here is derived from an EMBL/GenBank/DDBJ whole genome shotgun (WGS) entry which is preliminary data.</text>
</comment>
<feature type="compositionally biased region" description="Low complexity" evidence="1">
    <location>
        <begin position="115"/>
        <end position="127"/>
    </location>
</feature>